<sequence length="279" mass="31401">VIKVSAEDSIDTKSDKNSLRYLWDWGDNITSWGKFNSHLYQAYGYREITLHVIDDNGATDNFTYSIFVRPPLVTEEPNIQTNTDANYPNIAIGTIPPEVSEDEQVQFISEIELQEGNLTDYSSYWTFGDGTCSFEKAPLHAWSHAGSYDIELKVTDVNGWGIMHFQTDPTSSDTDHDFAIDSAELLNYKISLEDEYGKDIRVNLTEPVSLHFPQFFKKAATAQISFALSFGEQGSDENQTYGIDISSVLNLDVSITKTSDNIVLYNSKTNATRHFSQVV</sequence>
<dbReference type="Pfam" id="PF18911">
    <property type="entry name" value="PKD_4"/>
    <property type="match status" value="2"/>
</dbReference>
<evidence type="ECO:0000259" key="1">
    <source>
        <dbReference type="PROSITE" id="PS50093"/>
    </source>
</evidence>
<feature type="non-terminal residue" evidence="2">
    <location>
        <position position="279"/>
    </location>
</feature>
<dbReference type="PROSITE" id="PS50093">
    <property type="entry name" value="PKD"/>
    <property type="match status" value="2"/>
</dbReference>
<accession>X1D4B5</accession>
<organism evidence="2">
    <name type="scientific">marine sediment metagenome</name>
    <dbReference type="NCBI Taxonomy" id="412755"/>
    <lineage>
        <taxon>unclassified sequences</taxon>
        <taxon>metagenomes</taxon>
        <taxon>ecological metagenomes</taxon>
    </lineage>
</organism>
<evidence type="ECO:0000313" key="2">
    <source>
        <dbReference type="EMBL" id="GAG91336.1"/>
    </source>
</evidence>
<dbReference type="InterPro" id="IPR000601">
    <property type="entry name" value="PKD_dom"/>
</dbReference>
<dbReference type="AlphaFoldDB" id="X1D4B5"/>
<feature type="domain" description="PKD" evidence="1">
    <location>
        <begin position="125"/>
        <end position="159"/>
    </location>
</feature>
<dbReference type="SMART" id="SM00089">
    <property type="entry name" value="PKD"/>
    <property type="match status" value="2"/>
</dbReference>
<dbReference type="InterPro" id="IPR013783">
    <property type="entry name" value="Ig-like_fold"/>
</dbReference>
<feature type="non-terminal residue" evidence="2">
    <location>
        <position position="1"/>
    </location>
</feature>
<name>X1D4B5_9ZZZZ</name>
<feature type="domain" description="PKD" evidence="1">
    <location>
        <begin position="21"/>
        <end position="75"/>
    </location>
</feature>
<dbReference type="InterPro" id="IPR022409">
    <property type="entry name" value="PKD/Chitinase_dom"/>
</dbReference>
<dbReference type="InterPro" id="IPR035986">
    <property type="entry name" value="PKD_dom_sf"/>
</dbReference>
<proteinExistence type="predicted"/>
<protein>
    <recommendedName>
        <fullName evidence="1">PKD domain-containing protein</fullName>
    </recommendedName>
</protein>
<dbReference type="EMBL" id="BART01025939">
    <property type="protein sequence ID" value="GAG91336.1"/>
    <property type="molecule type" value="Genomic_DNA"/>
</dbReference>
<dbReference type="CDD" id="cd00146">
    <property type="entry name" value="PKD"/>
    <property type="match status" value="1"/>
</dbReference>
<gene>
    <name evidence="2" type="ORF">S01H4_46424</name>
</gene>
<dbReference type="SUPFAM" id="SSF49299">
    <property type="entry name" value="PKD domain"/>
    <property type="match status" value="2"/>
</dbReference>
<reference evidence="2" key="1">
    <citation type="journal article" date="2014" name="Front. Microbiol.">
        <title>High frequency of phylogenetically diverse reductive dehalogenase-homologous genes in deep subseafloor sedimentary metagenomes.</title>
        <authorList>
            <person name="Kawai M."/>
            <person name="Futagami T."/>
            <person name="Toyoda A."/>
            <person name="Takaki Y."/>
            <person name="Nishi S."/>
            <person name="Hori S."/>
            <person name="Arai W."/>
            <person name="Tsubouchi T."/>
            <person name="Morono Y."/>
            <person name="Uchiyama I."/>
            <person name="Ito T."/>
            <person name="Fujiyama A."/>
            <person name="Inagaki F."/>
            <person name="Takami H."/>
        </authorList>
    </citation>
    <scope>NUCLEOTIDE SEQUENCE</scope>
    <source>
        <strain evidence="2">Expedition CK06-06</strain>
    </source>
</reference>
<dbReference type="Gene3D" id="2.60.40.10">
    <property type="entry name" value="Immunoglobulins"/>
    <property type="match status" value="2"/>
</dbReference>
<comment type="caution">
    <text evidence="2">The sequence shown here is derived from an EMBL/GenBank/DDBJ whole genome shotgun (WGS) entry which is preliminary data.</text>
</comment>